<dbReference type="Gene3D" id="1.25.40.420">
    <property type="match status" value="1"/>
</dbReference>
<feature type="compositionally biased region" description="Gly residues" evidence="3">
    <location>
        <begin position="322"/>
        <end position="331"/>
    </location>
</feature>
<proteinExistence type="inferred from homology"/>
<dbReference type="OrthoDB" id="6359816at2759"/>
<dbReference type="Gramene" id="TVU42692">
    <property type="protein sequence ID" value="TVU42692"/>
    <property type="gene ID" value="EJB05_09112"/>
</dbReference>
<name>A0A5J9W1T0_9POAL</name>
<keyword evidence="6" id="KW-1185">Reference proteome</keyword>
<dbReference type="Pfam" id="PF00651">
    <property type="entry name" value="BTB"/>
    <property type="match status" value="1"/>
</dbReference>
<feature type="compositionally biased region" description="Low complexity" evidence="3">
    <location>
        <begin position="411"/>
        <end position="422"/>
    </location>
</feature>
<dbReference type="PANTHER" id="PTHR26379">
    <property type="entry name" value="BTB/POZ AND MATH DOMAIN-CONTAINING PROTEIN 1"/>
    <property type="match status" value="1"/>
</dbReference>
<feature type="compositionally biased region" description="Gly residues" evidence="3">
    <location>
        <begin position="107"/>
        <end position="121"/>
    </location>
</feature>
<dbReference type="PANTHER" id="PTHR26379:SF266">
    <property type="entry name" value="OS08G0227200 PROTEIN"/>
    <property type="match status" value="1"/>
</dbReference>
<protein>
    <recommendedName>
        <fullName evidence="4">BTB domain-containing protein</fullName>
    </recommendedName>
</protein>
<dbReference type="InterPro" id="IPR000210">
    <property type="entry name" value="BTB/POZ_dom"/>
</dbReference>
<dbReference type="InterPro" id="IPR045005">
    <property type="entry name" value="BPM1-6"/>
</dbReference>
<comment type="caution">
    <text evidence="5">The sequence shown here is derived from an EMBL/GenBank/DDBJ whole genome shotgun (WGS) entry which is preliminary data.</text>
</comment>
<dbReference type="PROSITE" id="PS50097">
    <property type="entry name" value="BTB"/>
    <property type="match status" value="1"/>
</dbReference>
<feature type="compositionally biased region" description="Basic and acidic residues" evidence="3">
    <location>
        <begin position="288"/>
        <end position="321"/>
    </location>
</feature>
<evidence type="ECO:0000313" key="5">
    <source>
        <dbReference type="EMBL" id="TVU42692.1"/>
    </source>
</evidence>
<dbReference type="Proteomes" id="UP000324897">
    <property type="component" value="Unassembled WGS sequence"/>
</dbReference>
<dbReference type="GO" id="GO:0016567">
    <property type="term" value="P:protein ubiquitination"/>
    <property type="evidence" value="ECO:0007669"/>
    <property type="project" value="InterPro"/>
</dbReference>
<evidence type="ECO:0000256" key="2">
    <source>
        <dbReference type="ARBA" id="ARBA00010846"/>
    </source>
</evidence>
<reference evidence="5 6" key="1">
    <citation type="journal article" date="2019" name="Sci. Rep.">
        <title>A high-quality genome of Eragrostis curvula grass provides insights into Poaceae evolution and supports new strategies to enhance forage quality.</title>
        <authorList>
            <person name="Carballo J."/>
            <person name="Santos B.A.C.M."/>
            <person name="Zappacosta D."/>
            <person name="Garbus I."/>
            <person name="Selva J.P."/>
            <person name="Gallo C.A."/>
            <person name="Diaz A."/>
            <person name="Albertini E."/>
            <person name="Caccamo M."/>
            <person name="Echenique V."/>
        </authorList>
    </citation>
    <scope>NUCLEOTIDE SEQUENCE [LARGE SCALE GENOMIC DNA]</scope>
    <source>
        <strain evidence="6">cv. Victoria</strain>
        <tissue evidence="5">Leaf</tissue>
    </source>
</reference>
<feature type="region of interest" description="Disordered" evidence="3">
    <location>
        <begin position="371"/>
        <end position="422"/>
    </location>
</feature>
<comment type="similarity">
    <text evidence="2">Belongs to the Tdpoz family.</text>
</comment>
<dbReference type="EMBL" id="RWGY01000005">
    <property type="protein sequence ID" value="TVU42692.1"/>
    <property type="molecule type" value="Genomic_DNA"/>
</dbReference>
<evidence type="ECO:0000256" key="1">
    <source>
        <dbReference type="ARBA" id="ARBA00004906"/>
    </source>
</evidence>
<dbReference type="InterPro" id="IPR056423">
    <property type="entry name" value="BACK_BPM_SPOP"/>
</dbReference>
<dbReference type="InterPro" id="IPR011333">
    <property type="entry name" value="SKP1/BTB/POZ_sf"/>
</dbReference>
<gene>
    <name evidence="5" type="ORF">EJB05_09112</name>
</gene>
<accession>A0A5J9W1T0</accession>
<dbReference type="SMART" id="SM00225">
    <property type="entry name" value="BTB"/>
    <property type="match status" value="1"/>
</dbReference>
<evidence type="ECO:0000256" key="3">
    <source>
        <dbReference type="SAM" id="MobiDB-lite"/>
    </source>
</evidence>
<feature type="region of interest" description="Disordered" evidence="3">
    <location>
        <begin position="85"/>
        <end position="121"/>
    </location>
</feature>
<feature type="non-terminal residue" evidence="5">
    <location>
        <position position="1"/>
    </location>
</feature>
<dbReference type="Pfam" id="PF24570">
    <property type="entry name" value="BACK_BPM_SPOP"/>
    <property type="match status" value="1"/>
</dbReference>
<evidence type="ECO:0000313" key="6">
    <source>
        <dbReference type="Proteomes" id="UP000324897"/>
    </source>
</evidence>
<feature type="domain" description="BTB" evidence="4">
    <location>
        <begin position="610"/>
        <end position="677"/>
    </location>
</feature>
<dbReference type="PROSITE" id="PS51257">
    <property type="entry name" value="PROKAR_LIPOPROTEIN"/>
    <property type="match status" value="1"/>
</dbReference>
<feature type="compositionally biased region" description="Low complexity" evidence="3">
    <location>
        <begin position="86"/>
        <end position="106"/>
    </location>
</feature>
<organism evidence="5 6">
    <name type="scientific">Eragrostis curvula</name>
    <name type="common">weeping love grass</name>
    <dbReference type="NCBI Taxonomy" id="38414"/>
    <lineage>
        <taxon>Eukaryota</taxon>
        <taxon>Viridiplantae</taxon>
        <taxon>Streptophyta</taxon>
        <taxon>Embryophyta</taxon>
        <taxon>Tracheophyta</taxon>
        <taxon>Spermatophyta</taxon>
        <taxon>Magnoliopsida</taxon>
        <taxon>Liliopsida</taxon>
        <taxon>Poales</taxon>
        <taxon>Poaceae</taxon>
        <taxon>PACMAD clade</taxon>
        <taxon>Chloridoideae</taxon>
        <taxon>Eragrostideae</taxon>
        <taxon>Eragrostidinae</taxon>
        <taxon>Eragrostis</taxon>
    </lineage>
</organism>
<dbReference type="SUPFAM" id="SSF54695">
    <property type="entry name" value="POZ domain"/>
    <property type="match status" value="1"/>
</dbReference>
<evidence type="ECO:0000259" key="4">
    <source>
        <dbReference type="PROSITE" id="PS50097"/>
    </source>
</evidence>
<feature type="compositionally biased region" description="Basic and acidic residues" evidence="3">
    <location>
        <begin position="468"/>
        <end position="490"/>
    </location>
</feature>
<comment type="pathway">
    <text evidence="1">Protein modification; protein ubiquitination.</text>
</comment>
<dbReference type="AlphaFoldDB" id="A0A5J9W1T0"/>
<feature type="region of interest" description="Disordered" evidence="3">
    <location>
        <begin position="287"/>
        <end position="353"/>
    </location>
</feature>
<sequence length="785" mass="86008">MGRRLRLRLRVPQSPQLGCQVTVSCDLRLIDPATGMSKSWNPALVTMHVLDSEKYRNRNCMMMQHSRSRLSAAASYVDVARRSMEGANGNGSAQGNQQRGGAANRGNGRGAGQSGVVGRGGFQAPGQSFHPGYGGARGYTAAGVVMVAAKVEAATVAALVVVMVDDRKAPQAAGIMRLTRTCREDRTQSKNGDAKNMGTVYFFFFFERLVQFTGLPKDLMDFFIIWAIGSILGVTKDVDMLFVRKYDVYRLQVLVIDPDLIPQFVDIVIGDNLYELQFLVEENVDQNNPERMDMDFHGNDEDMENNEKGTDDERKTSDKGKGANGGSGGKGQQANNKSAGAPGTETKQHSAAGFAGKAATVSGLATAPGRGGPRIYSMGPPLAPGLTAGSPDISPRGTRLGLAHGGGGRYAGTNTTSETSELNTEEFEREIERMGQGEVQSKDPTVEELAAIPEASPAHSASHKSKRRAETADEVNQDRAEKIKASRNEGSDSTCISGSIARLKNVELLRLQDNKVTDIKMKVMEKEEKEMAEEEELDKFILNHLCGDIMEERSELEATYVKNDHLTMECVVTVRMEPQVSKTKVFPGIKVPPSDIKQQLANLMDDKERADVMFSVSGEMFAAHKIVLAMRSPVFKAQLCRPLSQTGKQPIVIEDMQTDVFRAFLYFIYTDLMKVHGDLEENCDRKNCQMIHHLLVAADRYDVARLKLLCESILCKNLDVKNVATTLALADQHQCDILKDACIEFISCLSTMDDLVATQGYQDLAKTSPSILADAKERIAKLHKC</sequence>
<dbReference type="Gene3D" id="3.30.710.10">
    <property type="entry name" value="Potassium Channel Kv1.1, Chain A"/>
    <property type="match status" value="1"/>
</dbReference>
<feature type="region of interest" description="Disordered" evidence="3">
    <location>
        <begin position="453"/>
        <end position="495"/>
    </location>
</feature>